<dbReference type="GO" id="GO:0009035">
    <property type="term" value="F:type I site-specific deoxyribonuclease activity"/>
    <property type="evidence" value="ECO:0007669"/>
    <property type="project" value="UniProtKB-EC"/>
</dbReference>
<dbReference type="PANTHER" id="PTHR47396:SF1">
    <property type="entry name" value="ATP-DEPENDENT HELICASE IRC3-RELATED"/>
    <property type="match status" value="1"/>
</dbReference>
<dbReference type="EMBL" id="BKZQ01000085">
    <property type="protein sequence ID" value="GER71879.1"/>
    <property type="molecule type" value="Genomic_DNA"/>
</dbReference>
<feature type="domain" description="Restriction endonuclease type I HsdR N-terminal" evidence="1">
    <location>
        <begin position="9"/>
        <end position="72"/>
    </location>
</feature>
<dbReference type="Proteomes" id="UP000391919">
    <property type="component" value="Unassembled WGS sequence"/>
</dbReference>
<dbReference type="InterPro" id="IPR006935">
    <property type="entry name" value="Helicase/UvrB_N"/>
</dbReference>
<organism evidence="3 4">
    <name type="scientific">Weizmannia acidilactici</name>
    <dbReference type="NCBI Taxonomy" id="2607726"/>
    <lineage>
        <taxon>Bacteria</taxon>
        <taxon>Bacillati</taxon>
        <taxon>Bacillota</taxon>
        <taxon>Bacilli</taxon>
        <taxon>Bacillales</taxon>
        <taxon>Bacillaceae</taxon>
        <taxon>Heyndrickxia</taxon>
    </lineage>
</organism>
<dbReference type="GO" id="GO:0009307">
    <property type="term" value="P:DNA restriction-modification system"/>
    <property type="evidence" value="ECO:0007669"/>
    <property type="project" value="UniProtKB-KW"/>
</dbReference>
<feature type="domain" description="Helicase/UvrB N-terminal" evidence="2">
    <location>
        <begin position="109"/>
        <end position="185"/>
    </location>
</feature>
<dbReference type="AlphaFoldDB" id="A0A5J4JKZ4"/>
<dbReference type="InterPro" id="IPR027417">
    <property type="entry name" value="P-loop_NTPase"/>
</dbReference>
<sequence length="188" mass="21542">MPNQEGKGFADYVLFGDNGKPLAVVEAKRTSKDPKIGRQQAKLYADCIEKMSGTRPVIFYTNGFETYIWHDPYLPRKVSGFYNKEELSLLIERRKMKRPLTNIQINDDISNRYYQKEAILAVCDALSRNQRKALLVMATGSGKTRTAISIVDVLTRHNWVKNVLFLADRKALINQAYRNFNNLLPSLP</sequence>
<dbReference type="GO" id="GO:0005524">
    <property type="term" value="F:ATP binding"/>
    <property type="evidence" value="ECO:0007669"/>
    <property type="project" value="UniProtKB-KW"/>
</dbReference>
<dbReference type="Gene3D" id="3.40.50.300">
    <property type="entry name" value="P-loop containing nucleotide triphosphate hydrolases"/>
    <property type="match status" value="1"/>
</dbReference>
<name>A0A5J4JKZ4_9BACI</name>
<dbReference type="GO" id="GO:0003677">
    <property type="term" value="F:DNA binding"/>
    <property type="evidence" value="ECO:0007669"/>
    <property type="project" value="UniProtKB-KW"/>
</dbReference>
<gene>
    <name evidence="3" type="ORF">BpJC7_31820</name>
</gene>
<dbReference type="SUPFAM" id="SSF52540">
    <property type="entry name" value="P-loop containing nucleoside triphosphate hydrolases"/>
    <property type="match status" value="1"/>
</dbReference>
<proteinExistence type="predicted"/>
<dbReference type="Pfam" id="PF04851">
    <property type="entry name" value="ResIII"/>
    <property type="match status" value="1"/>
</dbReference>
<dbReference type="PANTHER" id="PTHR47396">
    <property type="entry name" value="TYPE I RESTRICTION ENZYME ECOKI R PROTEIN"/>
    <property type="match status" value="1"/>
</dbReference>
<evidence type="ECO:0000259" key="2">
    <source>
        <dbReference type="Pfam" id="PF04851"/>
    </source>
</evidence>
<evidence type="ECO:0000313" key="4">
    <source>
        <dbReference type="Proteomes" id="UP000391919"/>
    </source>
</evidence>
<protein>
    <submittedName>
        <fullName evidence="3">Uncharacterized protein</fullName>
    </submittedName>
</protein>
<evidence type="ECO:0000259" key="1">
    <source>
        <dbReference type="Pfam" id="PF04313"/>
    </source>
</evidence>
<comment type="caution">
    <text evidence="3">The sequence shown here is derived from an EMBL/GenBank/DDBJ whole genome shotgun (WGS) entry which is preliminary data.</text>
</comment>
<accession>A0A5J4JKZ4</accession>
<dbReference type="GO" id="GO:0005829">
    <property type="term" value="C:cytosol"/>
    <property type="evidence" value="ECO:0007669"/>
    <property type="project" value="TreeGrafter"/>
</dbReference>
<dbReference type="InterPro" id="IPR050742">
    <property type="entry name" value="Helicase_Restrict-Modif_Enz"/>
</dbReference>
<keyword evidence="4" id="KW-1185">Reference proteome</keyword>
<dbReference type="Gene3D" id="3.90.1570.30">
    <property type="match status" value="1"/>
</dbReference>
<dbReference type="InterPro" id="IPR007409">
    <property type="entry name" value="Restrct_endonuc_type1_HsdR_N"/>
</dbReference>
<evidence type="ECO:0000313" key="3">
    <source>
        <dbReference type="EMBL" id="GER71879.1"/>
    </source>
</evidence>
<dbReference type="Pfam" id="PF04313">
    <property type="entry name" value="HSDR_N"/>
    <property type="match status" value="1"/>
</dbReference>
<reference evidence="3 4" key="1">
    <citation type="submission" date="2019-09" db="EMBL/GenBank/DDBJ databases">
        <title>Draft genome sequence of Bacillus sp. JC-7.</title>
        <authorList>
            <person name="Tanaka N."/>
            <person name="Shiwa Y."/>
            <person name="Fujita N."/>
            <person name="Tanasupawat S."/>
        </authorList>
    </citation>
    <scope>NUCLEOTIDE SEQUENCE [LARGE SCALE GENOMIC DNA]</scope>
    <source>
        <strain evidence="3 4">JC-7</strain>
    </source>
</reference>